<sequence length="259" mass="29369">MKLFDSHAHLASERFMDDLPDVLARMKAANVLGCVVVCDPGEDEPDHERALEIVRANPGFRLAAGVHPHNARNWSEDLEKTLRALLALCECTTLGEIGLDYHYDFSPREAQREVFERQLDLALELDMPVQLHIREAHGEAMDIMRARYKQGRLPRGIMHCFSGSWETAKAYLNMGYYISLSGVATFKNANKLLDVARNTPIDRLLVETDCPYMAPVPMRGKRNEPAFVQYTFARVAELRGADPEQLAEILWENTLRANT</sequence>
<dbReference type="GO" id="GO:0005829">
    <property type="term" value="C:cytosol"/>
    <property type="evidence" value="ECO:0007669"/>
    <property type="project" value="TreeGrafter"/>
</dbReference>
<feature type="binding site" evidence="3">
    <location>
        <position position="209"/>
    </location>
    <ligand>
        <name>a divalent metal cation</name>
        <dbReference type="ChEBI" id="CHEBI:60240"/>
        <label>1</label>
    </ligand>
</feature>
<dbReference type="PANTHER" id="PTHR46124:SF2">
    <property type="entry name" value="D-AMINOACYL-TRNA DEACYLASE"/>
    <property type="match status" value="1"/>
</dbReference>
<comment type="caution">
    <text evidence="4">The sequence shown here is derived from an EMBL/GenBank/DDBJ whole genome shotgun (WGS) entry which is preliminary data.</text>
</comment>
<dbReference type="GO" id="GO:0046872">
    <property type="term" value="F:metal ion binding"/>
    <property type="evidence" value="ECO:0007669"/>
    <property type="project" value="UniProtKB-KW"/>
</dbReference>
<keyword evidence="2 4" id="KW-0378">Hydrolase</keyword>
<dbReference type="CDD" id="cd01310">
    <property type="entry name" value="TatD_DNAse"/>
    <property type="match status" value="1"/>
</dbReference>
<dbReference type="AlphaFoldDB" id="A0A9D0ZMP9"/>
<dbReference type="Proteomes" id="UP000824260">
    <property type="component" value="Unassembled WGS sequence"/>
</dbReference>
<feature type="binding site" evidence="3">
    <location>
        <position position="7"/>
    </location>
    <ligand>
        <name>a divalent metal cation</name>
        <dbReference type="ChEBI" id="CHEBI:60240"/>
        <label>1</label>
    </ligand>
</feature>
<evidence type="ECO:0000256" key="3">
    <source>
        <dbReference type="PIRSR" id="PIRSR005902-1"/>
    </source>
</evidence>
<dbReference type="EMBL" id="DVFZ01000083">
    <property type="protein sequence ID" value="HIQ83066.1"/>
    <property type="molecule type" value="Genomic_DNA"/>
</dbReference>
<dbReference type="InterPro" id="IPR015991">
    <property type="entry name" value="TatD/YcfH-like"/>
</dbReference>
<evidence type="ECO:0000313" key="4">
    <source>
        <dbReference type="EMBL" id="HIQ83066.1"/>
    </source>
</evidence>
<gene>
    <name evidence="4" type="ORF">IAA52_08185</name>
</gene>
<reference evidence="4" key="1">
    <citation type="submission" date="2020-10" db="EMBL/GenBank/DDBJ databases">
        <authorList>
            <person name="Gilroy R."/>
        </authorList>
    </citation>
    <scope>NUCLEOTIDE SEQUENCE</scope>
    <source>
        <strain evidence="4">ChiSjej6B24-2974</strain>
    </source>
</reference>
<dbReference type="GO" id="GO:0016788">
    <property type="term" value="F:hydrolase activity, acting on ester bonds"/>
    <property type="evidence" value="ECO:0007669"/>
    <property type="project" value="InterPro"/>
</dbReference>
<dbReference type="Gene3D" id="3.20.20.140">
    <property type="entry name" value="Metal-dependent hydrolases"/>
    <property type="match status" value="1"/>
</dbReference>
<dbReference type="PIRSF" id="PIRSF005902">
    <property type="entry name" value="DNase_TatD"/>
    <property type="match status" value="1"/>
</dbReference>
<dbReference type="Pfam" id="PF01026">
    <property type="entry name" value="TatD_DNase"/>
    <property type="match status" value="1"/>
</dbReference>
<proteinExistence type="predicted"/>
<feature type="binding site" evidence="3">
    <location>
        <position position="159"/>
    </location>
    <ligand>
        <name>a divalent metal cation</name>
        <dbReference type="ChEBI" id="CHEBI:60240"/>
        <label>2</label>
    </ligand>
</feature>
<dbReference type="GO" id="GO:0004536">
    <property type="term" value="F:DNA nuclease activity"/>
    <property type="evidence" value="ECO:0007669"/>
    <property type="project" value="InterPro"/>
</dbReference>
<feature type="binding site" evidence="3">
    <location>
        <position position="96"/>
    </location>
    <ligand>
        <name>a divalent metal cation</name>
        <dbReference type="ChEBI" id="CHEBI:60240"/>
        <label>1</label>
    </ligand>
</feature>
<dbReference type="InterPro" id="IPR001130">
    <property type="entry name" value="TatD-like"/>
</dbReference>
<evidence type="ECO:0000256" key="1">
    <source>
        <dbReference type="ARBA" id="ARBA00022723"/>
    </source>
</evidence>
<reference evidence="4" key="2">
    <citation type="journal article" date="2021" name="PeerJ">
        <title>Extensive microbial diversity within the chicken gut microbiome revealed by metagenomics and culture.</title>
        <authorList>
            <person name="Gilroy R."/>
            <person name="Ravi A."/>
            <person name="Getino M."/>
            <person name="Pursley I."/>
            <person name="Horton D.L."/>
            <person name="Alikhan N.F."/>
            <person name="Baker D."/>
            <person name="Gharbi K."/>
            <person name="Hall N."/>
            <person name="Watson M."/>
            <person name="Adriaenssens E.M."/>
            <person name="Foster-Nyarko E."/>
            <person name="Jarju S."/>
            <person name="Secka A."/>
            <person name="Antonio M."/>
            <person name="Oren A."/>
            <person name="Chaudhuri R.R."/>
            <person name="La Ragione R."/>
            <person name="Hildebrand F."/>
            <person name="Pallen M.J."/>
        </authorList>
    </citation>
    <scope>NUCLEOTIDE SEQUENCE</scope>
    <source>
        <strain evidence="4">ChiSjej6B24-2974</strain>
    </source>
</reference>
<organism evidence="4 5">
    <name type="scientific">Candidatus Pullichristensenella stercorigallinarum</name>
    <dbReference type="NCBI Taxonomy" id="2840909"/>
    <lineage>
        <taxon>Bacteria</taxon>
        <taxon>Bacillati</taxon>
        <taxon>Bacillota</taxon>
        <taxon>Clostridia</taxon>
        <taxon>Candidatus Pullichristensenella</taxon>
    </lineage>
</organism>
<dbReference type="InterPro" id="IPR032466">
    <property type="entry name" value="Metal_Hydrolase"/>
</dbReference>
<name>A0A9D0ZMP9_9FIRM</name>
<evidence type="ECO:0000313" key="5">
    <source>
        <dbReference type="Proteomes" id="UP000824260"/>
    </source>
</evidence>
<accession>A0A9D0ZMP9</accession>
<feature type="binding site" evidence="3">
    <location>
        <position position="132"/>
    </location>
    <ligand>
        <name>a divalent metal cation</name>
        <dbReference type="ChEBI" id="CHEBI:60240"/>
        <label>2</label>
    </ligand>
</feature>
<dbReference type="PROSITE" id="PS01091">
    <property type="entry name" value="TATD_3"/>
    <property type="match status" value="1"/>
</dbReference>
<dbReference type="NCBIfam" id="TIGR00010">
    <property type="entry name" value="YchF/TatD family DNA exonuclease"/>
    <property type="match status" value="1"/>
</dbReference>
<feature type="binding site" evidence="3">
    <location>
        <position position="9"/>
    </location>
    <ligand>
        <name>a divalent metal cation</name>
        <dbReference type="ChEBI" id="CHEBI:60240"/>
        <label>1</label>
    </ligand>
</feature>
<dbReference type="InterPro" id="IPR018228">
    <property type="entry name" value="DNase_TatD-rel_CS"/>
</dbReference>
<protein>
    <submittedName>
        <fullName evidence="4">TatD family hydrolase</fullName>
    </submittedName>
</protein>
<dbReference type="PANTHER" id="PTHR46124">
    <property type="entry name" value="D-AMINOACYL-TRNA DEACYLASE"/>
    <property type="match status" value="1"/>
</dbReference>
<dbReference type="FunFam" id="3.20.20.140:FF:000005">
    <property type="entry name" value="TatD family hydrolase"/>
    <property type="match status" value="1"/>
</dbReference>
<keyword evidence="1 3" id="KW-0479">Metal-binding</keyword>
<dbReference type="SUPFAM" id="SSF51556">
    <property type="entry name" value="Metallo-dependent hydrolases"/>
    <property type="match status" value="1"/>
</dbReference>
<evidence type="ECO:0000256" key="2">
    <source>
        <dbReference type="ARBA" id="ARBA00022801"/>
    </source>
</evidence>